<dbReference type="InterPro" id="IPR014524">
    <property type="entry name" value="BamC"/>
</dbReference>
<evidence type="ECO:0000313" key="7">
    <source>
        <dbReference type="Proteomes" id="UP000241190"/>
    </source>
</evidence>
<gene>
    <name evidence="4" type="primary">bamC</name>
    <name evidence="5" type="ORF">C9I88_17275</name>
    <name evidence="6" type="ORF">C9J52_16685</name>
</gene>
<protein>
    <recommendedName>
        <fullName evidence="4">Outer membrane protein assembly factor BamC</fullName>
    </recommendedName>
</protein>
<dbReference type="EMBL" id="PYLW01000026">
    <property type="protein sequence ID" value="PSV91486.1"/>
    <property type="molecule type" value="Genomic_DNA"/>
</dbReference>
<name>A0A0D8PST9_9GAMM</name>
<keyword evidence="4" id="KW-0564">Palmitate</keyword>
<comment type="subcellular location">
    <subcellularLocation>
        <location evidence="4">Cell outer membrane</location>
        <topology evidence="4">Lipid-anchor</topology>
    </subcellularLocation>
</comment>
<dbReference type="PROSITE" id="PS51257">
    <property type="entry name" value="PROKAR_LIPOPROTEIN"/>
    <property type="match status" value="1"/>
</dbReference>
<evidence type="ECO:0000313" key="6">
    <source>
        <dbReference type="EMBL" id="PSW92853.1"/>
    </source>
</evidence>
<evidence type="ECO:0000256" key="3">
    <source>
        <dbReference type="ARBA" id="ARBA00023237"/>
    </source>
</evidence>
<dbReference type="HAMAP" id="MF_00924">
    <property type="entry name" value="OM_assembly_BamC"/>
    <property type="match status" value="1"/>
</dbReference>
<dbReference type="GO" id="GO:0051205">
    <property type="term" value="P:protein insertion into membrane"/>
    <property type="evidence" value="ECO:0007669"/>
    <property type="project" value="UniProtKB-UniRule"/>
</dbReference>
<keyword evidence="4" id="KW-0449">Lipoprotein</keyword>
<dbReference type="InterPro" id="IPR010653">
    <property type="entry name" value="NlpB/DapX"/>
</dbReference>
<dbReference type="Proteomes" id="UP000241190">
    <property type="component" value="Unassembled WGS sequence"/>
</dbReference>
<comment type="function">
    <text evidence="4">Part of the outer membrane protein assembly complex, which is involved in assembly and insertion of beta-barrel proteins into the outer membrane.</text>
</comment>
<keyword evidence="3 4" id="KW-0998">Cell outer membrane</keyword>
<evidence type="ECO:0000313" key="8">
    <source>
        <dbReference type="Proteomes" id="UP000241954"/>
    </source>
</evidence>
<dbReference type="EMBL" id="PYOP01000033">
    <property type="protein sequence ID" value="PSW92853.1"/>
    <property type="molecule type" value="Genomic_DNA"/>
</dbReference>
<keyword evidence="2 4" id="KW-0472">Membrane</keyword>
<dbReference type="Proteomes" id="UP000241954">
    <property type="component" value="Unassembled WGS sequence"/>
</dbReference>
<evidence type="ECO:0000256" key="2">
    <source>
        <dbReference type="ARBA" id="ARBA00023136"/>
    </source>
</evidence>
<keyword evidence="7" id="KW-1185">Reference proteome</keyword>
<comment type="caution">
    <text evidence="5">The sequence shown here is derived from an EMBL/GenBank/DDBJ whole genome shotgun (WGS) entry which is preliminary data.</text>
</comment>
<dbReference type="STRING" id="56192.UB38_16450"/>
<dbReference type="GO" id="GO:0043165">
    <property type="term" value="P:Gram-negative-bacterium-type cell outer membrane assembly"/>
    <property type="evidence" value="ECO:0007669"/>
    <property type="project" value="UniProtKB-UniRule"/>
</dbReference>
<keyword evidence="1 4" id="KW-0732">Signal</keyword>
<evidence type="ECO:0000313" key="5">
    <source>
        <dbReference type="EMBL" id="PSV91486.1"/>
    </source>
</evidence>
<evidence type="ECO:0000256" key="4">
    <source>
        <dbReference type="HAMAP-Rule" id="MF_00924"/>
    </source>
</evidence>
<comment type="subunit">
    <text evidence="4">Part of the Bam complex.</text>
</comment>
<dbReference type="RefSeq" id="WP_045038165.1">
    <property type="nucleotide sequence ID" value="NZ_JZSR01000035.1"/>
</dbReference>
<organism evidence="5 8">
    <name type="scientific">Photobacterium iliopiscarium</name>
    <dbReference type="NCBI Taxonomy" id="56192"/>
    <lineage>
        <taxon>Bacteria</taxon>
        <taxon>Pseudomonadati</taxon>
        <taxon>Pseudomonadota</taxon>
        <taxon>Gammaproteobacteria</taxon>
        <taxon>Vibrionales</taxon>
        <taxon>Vibrionaceae</taxon>
        <taxon>Photobacterium</taxon>
    </lineage>
</organism>
<reference evidence="5 8" key="1">
    <citation type="submission" date="2018-01" db="EMBL/GenBank/DDBJ databases">
        <title>Whole genome sequencing of Histamine producing bacteria.</title>
        <authorList>
            <person name="Butler K."/>
        </authorList>
    </citation>
    <scope>NUCLEOTIDE SEQUENCE [LARGE SCALE GENOMIC DNA]</scope>
    <source>
        <strain evidence="6 7">ATCC 51761</strain>
        <strain evidence="5 8">NCIMB 13481</strain>
    </source>
</reference>
<sequence length="336" mass="37700">MNYKYRLALAAVVVTTITACSGGTDSRRQAAQDFNYLNTPSLESWTLPAGAQPFSNTNYAIPQRVYKGEVGTKVDIRPPLQVLELIPGVSSAIDQQGVTLFMPSSNELMKIWRVTQQLLSDNKVGIIKQSADRIDTDWVSWTNDDEDTKISSRYTIEKTPNINSYRITLTDWRENGEVKPVSAENKHRYSILMTNLVMSKYDNISREQARLSAAEQLKNIPIVMGTDRSGLPIIIARASYEDIWERLPAMLQKLGFTVEDRNRSQGLIDVKYRQPDDAFWTQLGTKPMNLTNDKYRILVGDLGNRTSLNITDNEGKPVTVSVLDSIAPVFGAAFAK</sequence>
<dbReference type="AlphaFoldDB" id="A0A0D8PST9"/>
<dbReference type="NCBIfam" id="NF008674">
    <property type="entry name" value="PRK11679.1"/>
    <property type="match status" value="1"/>
</dbReference>
<dbReference type="GO" id="GO:0009279">
    <property type="term" value="C:cell outer membrane"/>
    <property type="evidence" value="ECO:0007669"/>
    <property type="project" value="UniProtKB-SubCell"/>
</dbReference>
<dbReference type="Gene3D" id="3.30.530.50">
    <property type="match status" value="1"/>
</dbReference>
<dbReference type="InterPro" id="IPR042268">
    <property type="entry name" value="BamC_C"/>
</dbReference>
<proteinExistence type="inferred from homology"/>
<comment type="similarity">
    <text evidence="4">Belongs to the BamC family.</text>
</comment>
<dbReference type="Gene3D" id="3.30.310.170">
    <property type="entry name" value="Outer membrane protein assembly factor BamC"/>
    <property type="match status" value="1"/>
</dbReference>
<accession>A0A0D8PST9</accession>
<dbReference type="PIRSF" id="PIRSF026343">
    <property type="entry name" value="NlpB"/>
    <property type="match status" value="1"/>
</dbReference>
<evidence type="ECO:0000256" key="1">
    <source>
        <dbReference type="ARBA" id="ARBA00022729"/>
    </source>
</evidence>
<dbReference type="Pfam" id="PF06804">
    <property type="entry name" value="Lipoprotein_18"/>
    <property type="match status" value="1"/>
</dbReference>